<dbReference type="InterPro" id="IPR011047">
    <property type="entry name" value="Quinoprotein_ADH-like_sf"/>
</dbReference>
<feature type="repeat" description="WD" evidence="3">
    <location>
        <begin position="918"/>
        <end position="959"/>
    </location>
</feature>
<dbReference type="SMART" id="SM00320">
    <property type="entry name" value="WD40"/>
    <property type="match status" value="4"/>
</dbReference>
<dbReference type="PROSITE" id="PS50082">
    <property type="entry name" value="WD_REPEATS_2"/>
    <property type="match status" value="4"/>
</dbReference>
<dbReference type="InterPro" id="IPR007111">
    <property type="entry name" value="NACHT_NTPase"/>
</dbReference>
<organism evidence="5 6">
    <name type="scientific">Hypocrea jecorina (strain ATCC 56765 / BCRC 32924 / NRRL 11460 / Rut C-30)</name>
    <name type="common">Trichoderma reesei</name>
    <dbReference type="NCBI Taxonomy" id="1344414"/>
    <lineage>
        <taxon>Eukaryota</taxon>
        <taxon>Fungi</taxon>
        <taxon>Dikarya</taxon>
        <taxon>Ascomycota</taxon>
        <taxon>Pezizomycotina</taxon>
        <taxon>Sordariomycetes</taxon>
        <taxon>Hypocreomycetidae</taxon>
        <taxon>Hypocreales</taxon>
        <taxon>Hypocreaceae</taxon>
        <taxon>Trichoderma</taxon>
    </lineage>
</organism>
<evidence type="ECO:0000259" key="4">
    <source>
        <dbReference type="PROSITE" id="PS50837"/>
    </source>
</evidence>
<dbReference type="InterPro" id="IPR050349">
    <property type="entry name" value="WD_LIS1/nudF_dynein_reg"/>
</dbReference>
<dbReference type="EMBL" id="KI911141">
    <property type="protein sequence ID" value="ETS04726.1"/>
    <property type="molecule type" value="Genomic_DNA"/>
</dbReference>
<evidence type="ECO:0000256" key="1">
    <source>
        <dbReference type="ARBA" id="ARBA00022574"/>
    </source>
</evidence>
<dbReference type="PRINTS" id="PR00320">
    <property type="entry name" value="GPROTEINBRPT"/>
</dbReference>
<dbReference type="KEGG" id="trr:M419DRAFT_73219"/>
<dbReference type="InterPro" id="IPR027417">
    <property type="entry name" value="P-loop_NTPase"/>
</dbReference>
<dbReference type="InterPro" id="IPR020472">
    <property type="entry name" value="WD40_PAC1"/>
</dbReference>
<proteinExistence type="predicted"/>
<dbReference type="InterPro" id="IPR015943">
    <property type="entry name" value="WD40/YVTN_repeat-like_dom_sf"/>
</dbReference>
<dbReference type="Pfam" id="PF00400">
    <property type="entry name" value="WD40"/>
    <property type="match status" value="4"/>
</dbReference>
<dbReference type="SUPFAM" id="SSF52540">
    <property type="entry name" value="P-loop containing nucleoside triphosphate hydrolases"/>
    <property type="match status" value="1"/>
</dbReference>
<feature type="domain" description="NACHT" evidence="4">
    <location>
        <begin position="189"/>
        <end position="337"/>
    </location>
</feature>
<evidence type="ECO:0000256" key="3">
    <source>
        <dbReference type="PROSITE-ProRule" id="PRU00221"/>
    </source>
</evidence>
<protein>
    <recommendedName>
        <fullName evidence="4">NACHT domain-containing protein</fullName>
    </recommendedName>
</protein>
<dbReference type="Gene3D" id="3.40.50.300">
    <property type="entry name" value="P-loop containing nucleotide triphosphate hydrolases"/>
    <property type="match status" value="1"/>
</dbReference>
<gene>
    <name evidence="5" type="ORF">M419DRAFT_73219</name>
</gene>
<dbReference type="OrthoDB" id="674604at2759"/>
<reference evidence="6" key="1">
    <citation type="journal article" date="2013" name="Ind. Biotechnol.">
        <title>Comparative genomics analysis of Trichoderma reesei strains.</title>
        <authorList>
            <person name="Koike H."/>
            <person name="Aerts A."/>
            <person name="LaButti K."/>
            <person name="Grigoriev I.V."/>
            <person name="Baker S.E."/>
        </authorList>
    </citation>
    <scope>NUCLEOTIDE SEQUENCE [LARGE SCALE GENOMIC DNA]</scope>
    <source>
        <strain evidence="6">ATCC 56765 / BCRC 32924 / NRRL 11460 / Rut C-30</strain>
    </source>
</reference>
<dbReference type="InterPro" id="IPR056884">
    <property type="entry name" value="NPHP3-like_N"/>
</dbReference>
<dbReference type="PROSITE" id="PS50294">
    <property type="entry name" value="WD_REPEATS_REGION"/>
    <property type="match status" value="4"/>
</dbReference>
<feature type="repeat" description="WD" evidence="3">
    <location>
        <begin position="960"/>
        <end position="1001"/>
    </location>
</feature>
<sequence length="1165" mass="130356">MDVLGLLANISQVVDLLIKIGVMCSIYCVDVKNAPQDVRKLLKEVDRLTAVVKELESLLRSPKGASKLESQPLRQAVFDLRKLLAELVAKLDLGAKHARAIWPFKRRDIHDIIAAIERQKANILINLNVEQTSILLDVHQEFVLSKLRIAEAASFDANVDSEESHCLPGTRTEIIQQIKHWSTSPDSKAIFWLNGMAGTGKSTISRTVARAFFKDSMLGASFFFKRGEGDRGRTTFLITTLTAQLVRRMPSLAPQIRRVLEFEPQIHEKSLSDQFQMLILDPLKQHAGNGQSSDLLIVVDALDECGLEESMRILINVLSNAQYTENPRLKFFLTSRPELPIRLGFEDISGMYDNMLLAVVSTPTIEHDIELFMRHQLDKIKQDYNKSVTQHRKISDDWPGLAIIQKLVASAIPLFIVAATICRFLNDRRLGGPPHQLKRLLEYRNAKLSGLDMTYLPVLDRLTAGLTVSNKEDVMNKFRYLIGSIITLAKPLSIRSLARILNVSTDAIEDQLDVLHSVLGVPSDLDTPVRLLHLSFRDFLVDSEKQLDLERYPFWINEQEAHAKLFLQCLRSLSNDNVLREDICFLRSPGTLQSDISQDTIDACLPDAVQYACTYWVYHLTSSNRSICDHDETHKFLSIYLLNWLEALSLMRQSAESVHMVDDLIHKLEVSHFQVIGKFLRDIRRFILANVVTLEKAPLQIYSSALIFAPENSIVRQMFKESIPTWLRTLPAMQPLWDPCLATNANQLTSIVNLITIPASDRVISLPKIGGEMKVWDLKSASCIAIHSNVLAKSVRVSPDGTEVLYMTGHKVLQVMEAATRSCIGEYRGHTDTITCAVFSADGLQFASGSKDGTLKIWNRSFDKPVATYEFGHHDQLLSCPNFFSDGIRVISPIRGDTGIGHAIGIWNVLTATCDAVLEGHRANISDIILSMDESKIASASYDKTIRVWDTREWTCVAIYNGHAEGISSLTYSADETLLISGDLAGTLKIWDTNVETQESRLEEHEGAVLEVMFSADNKRVITTSGDQTVRLWDADSEKCIATGTDHQIFAWVPMMVPQDIPTAPYDHIINNTDGLYGWPKSIANTSGLGLSNDGEWITWDSYRLLWLPPTYQISAADIDVATSRIALGSRHGRLLLIGVDPSRIFAINSTPVDGTGRVSSSTYQ</sequence>
<keyword evidence="2" id="KW-0677">Repeat</keyword>
<dbReference type="Pfam" id="PF24883">
    <property type="entry name" value="NPHP3_N"/>
    <property type="match status" value="1"/>
</dbReference>
<dbReference type="AlphaFoldDB" id="A0A024SJ25"/>
<dbReference type="SUPFAM" id="SSF50998">
    <property type="entry name" value="Quinoprotein alcohol dehydrogenase-like"/>
    <property type="match status" value="1"/>
</dbReference>
<dbReference type="PANTHER" id="PTHR44129">
    <property type="entry name" value="WD REPEAT-CONTAINING PROTEIN POP1"/>
    <property type="match status" value="1"/>
</dbReference>
<dbReference type="PROSITE" id="PS50837">
    <property type="entry name" value="NACHT"/>
    <property type="match status" value="1"/>
</dbReference>
<evidence type="ECO:0000313" key="5">
    <source>
        <dbReference type="EMBL" id="ETS04726.1"/>
    </source>
</evidence>
<dbReference type="Proteomes" id="UP000024376">
    <property type="component" value="Unassembled WGS sequence"/>
</dbReference>
<dbReference type="Gene3D" id="2.130.10.10">
    <property type="entry name" value="YVTN repeat-like/Quinoprotein amine dehydrogenase"/>
    <property type="match status" value="2"/>
</dbReference>
<dbReference type="CDD" id="cd00200">
    <property type="entry name" value="WD40"/>
    <property type="match status" value="1"/>
</dbReference>
<evidence type="ECO:0000256" key="2">
    <source>
        <dbReference type="ARBA" id="ARBA00022737"/>
    </source>
</evidence>
<accession>A0A024SJ25</accession>
<keyword evidence="1 3" id="KW-0853">WD repeat</keyword>
<feature type="repeat" description="WD" evidence="3">
    <location>
        <begin position="1002"/>
        <end position="1043"/>
    </location>
</feature>
<dbReference type="PROSITE" id="PS00678">
    <property type="entry name" value="WD_REPEATS_1"/>
    <property type="match status" value="2"/>
</dbReference>
<name>A0A024SJ25_HYPJR</name>
<dbReference type="InterPro" id="IPR019775">
    <property type="entry name" value="WD40_repeat_CS"/>
</dbReference>
<evidence type="ECO:0000313" key="6">
    <source>
        <dbReference type="Proteomes" id="UP000024376"/>
    </source>
</evidence>
<feature type="repeat" description="WD" evidence="3">
    <location>
        <begin position="827"/>
        <end position="868"/>
    </location>
</feature>
<dbReference type="HOGENOM" id="CLU_000288_6_16_1"/>
<dbReference type="InterPro" id="IPR001680">
    <property type="entry name" value="WD40_rpt"/>
</dbReference>